<dbReference type="GO" id="GO:0015940">
    <property type="term" value="P:pantothenate biosynthetic process"/>
    <property type="evidence" value="ECO:0007669"/>
    <property type="project" value="UniProtKB-UniRule"/>
</dbReference>
<gene>
    <name evidence="1" type="primary">panZ</name>
    <name evidence="3" type="ORF">BG55_03350</name>
</gene>
<evidence type="ECO:0000259" key="2">
    <source>
        <dbReference type="PROSITE" id="PS51186"/>
    </source>
</evidence>
<feature type="binding site" evidence="1">
    <location>
        <begin position="74"/>
        <end position="81"/>
    </location>
    <ligand>
        <name>CoA</name>
        <dbReference type="ChEBI" id="CHEBI:57287"/>
    </ligand>
</feature>
<dbReference type="GO" id="GO:0031638">
    <property type="term" value="P:zymogen activation"/>
    <property type="evidence" value="ECO:0007669"/>
    <property type="project" value="InterPro"/>
</dbReference>
<dbReference type="STRING" id="69222.BG55_03350"/>
<dbReference type="Gene3D" id="3.40.630.30">
    <property type="match status" value="1"/>
</dbReference>
<evidence type="ECO:0000256" key="1">
    <source>
        <dbReference type="HAMAP-Rule" id="MF_02018"/>
    </source>
</evidence>
<dbReference type="Proteomes" id="UP000019918">
    <property type="component" value="Unassembled WGS sequence"/>
</dbReference>
<dbReference type="OrthoDB" id="5736859at2"/>
<dbReference type="RefSeq" id="WP_034934289.1">
    <property type="nucleotide sequence ID" value="NZ_JFHN01000022.1"/>
</dbReference>
<dbReference type="InterPro" id="IPR040448">
    <property type="entry name" value="PanZ_GNAT"/>
</dbReference>
<dbReference type="Pfam" id="PF12568">
    <property type="entry name" value="PanZ"/>
    <property type="match status" value="1"/>
</dbReference>
<dbReference type="HAMAP" id="MF_02018">
    <property type="entry name" value="PanZ_PanM"/>
    <property type="match status" value="1"/>
</dbReference>
<keyword evidence="3" id="KW-0808">Transferase</keyword>
<dbReference type="EMBL" id="JFHN01000022">
    <property type="protein sequence ID" value="EXU76808.1"/>
    <property type="molecule type" value="Genomic_DNA"/>
</dbReference>
<sequence length="131" mass="15054">MKLTIIRLQHFSAQDRLDLAKIWPDADLLKTEEALNEQHRLYAAKFNERLLAAVIVMIKGNSAEMQDFMVREVTRRRGVGKYLLEEVMAQNGEIHRWWIADTNCNESDAATAFMQAAGFKTEAGGWAWQQN</sequence>
<organism evidence="3 4">
    <name type="scientific">Erwinia mallotivora</name>
    <dbReference type="NCBI Taxonomy" id="69222"/>
    <lineage>
        <taxon>Bacteria</taxon>
        <taxon>Pseudomonadati</taxon>
        <taxon>Pseudomonadota</taxon>
        <taxon>Gammaproteobacteria</taxon>
        <taxon>Enterobacterales</taxon>
        <taxon>Erwiniaceae</taxon>
        <taxon>Erwinia</taxon>
    </lineage>
</organism>
<keyword evidence="4" id="KW-1185">Reference proteome</keyword>
<dbReference type="AlphaFoldDB" id="A0A014NBP6"/>
<evidence type="ECO:0000313" key="3">
    <source>
        <dbReference type="EMBL" id="EXU76808.1"/>
    </source>
</evidence>
<dbReference type="SUPFAM" id="SSF55729">
    <property type="entry name" value="Acyl-CoA N-acyltransferases (Nat)"/>
    <property type="match status" value="1"/>
</dbReference>
<comment type="similarity">
    <text evidence="1">Belongs to the PanZ/PanM family.</text>
</comment>
<dbReference type="PATRIC" id="fig|69222.5.peg.704"/>
<dbReference type="NCBIfam" id="NF033213">
    <property type="entry name" value="matur_PanM"/>
    <property type="match status" value="1"/>
</dbReference>
<comment type="caution">
    <text evidence="3">The sequence shown here is derived from an EMBL/GenBank/DDBJ whole genome shotgun (WGS) entry which is preliminary data.</text>
</comment>
<reference evidence="3 4" key="1">
    <citation type="submission" date="2014-02" db="EMBL/GenBank/DDBJ databases">
        <title>Draft genome of Erwinia mallotivora strain BT-MARDI, a papaya dieback pathogen.</title>
        <authorList>
            <person name="Redzuan R."/>
            <person name="Abu Bakar N."/>
            <person name="Badrun R."/>
            <person name="Mohd Raih M.F."/>
            <person name="Rozano L."/>
            <person name="Mat Amin N."/>
        </authorList>
    </citation>
    <scope>NUCLEOTIDE SEQUENCE [LARGE SCALE GENOMIC DNA]</scope>
    <source>
        <strain evidence="3 4">BT-MARDI</strain>
    </source>
</reference>
<feature type="domain" description="N-acetyltransferase" evidence="2">
    <location>
        <begin position="6"/>
        <end position="131"/>
    </location>
</feature>
<dbReference type="GO" id="GO:0016747">
    <property type="term" value="F:acyltransferase activity, transferring groups other than amino-acyl groups"/>
    <property type="evidence" value="ECO:0007669"/>
    <property type="project" value="InterPro"/>
</dbReference>
<dbReference type="CDD" id="cd04301">
    <property type="entry name" value="NAT_SF"/>
    <property type="match status" value="1"/>
</dbReference>
<keyword evidence="1" id="KW-0566">Pantothenate biosynthesis</keyword>
<dbReference type="InterPro" id="IPR032900">
    <property type="entry name" value="PanZ"/>
</dbReference>
<comment type="subunit">
    <text evidence="1">Interacts with PanD in the presence of CoA.</text>
</comment>
<dbReference type="InterPro" id="IPR016181">
    <property type="entry name" value="Acyl_CoA_acyltransferase"/>
</dbReference>
<comment type="function">
    <text evidence="1">Controls both the activation and catalytic activity of PanD in a coenzyme A (CoA)-dependent fashion.</text>
</comment>
<accession>A0A014NBP6</accession>
<feature type="binding site" evidence="1">
    <location>
        <begin position="68"/>
        <end position="70"/>
    </location>
    <ligand>
        <name>CoA</name>
        <dbReference type="ChEBI" id="CHEBI:57287"/>
    </ligand>
</feature>
<dbReference type="InterPro" id="IPR000182">
    <property type="entry name" value="GNAT_dom"/>
</dbReference>
<protein>
    <recommendedName>
        <fullName evidence="1">PanD regulatory factor</fullName>
    </recommendedName>
</protein>
<dbReference type="PROSITE" id="PS51186">
    <property type="entry name" value="GNAT"/>
    <property type="match status" value="1"/>
</dbReference>
<proteinExistence type="inferred from homology"/>
<evidence type="ECO:0000313" key="4">
    <source>
        <dbReference type="Proteomes" id="UP000019918"/>
    </source>
</evidence>
<name>A0A014NBP6_9GAMM</name>